<accession>A0A2Z5AHH3</accession>
<evidence type="ECO:0000313" key="3">
    <source>
        <dbReference type="EMBL" id="AXA68610.1"/>
    </source>
</evidence>
<gene>
    <name evidence="3" type="ORF">CE139_23325</name>
</gene>
<evidence type="ECO:0008006" key="5">
    <source>
        <dbReference type="Google" id="ProtNLM"/>
    </source>
</evidence>
<keyword evidence="2" id="KW-0812">Transmembrane</keyword>
<organism evidence="3 4">
    <name type="scientific">Pseudomonas oryzihabitans</name>
    <dbReference type="NCBI Taxonomy" id="47885"/>
    <lineage>
        <taxon>Bacteria</taxon>
        <taxon>Pseudomonadati</taxon>
        <taxon>Pseudomonadota</taxon>
        <taxon>Gammaproteobacteria</taxon>
        <taxon>Pseudomonadales</taxon>
        <taxon>Pseudomonadaceae</taxon>
        <taxon>Pseudomonas</taxon>
    </lineage>
</organism>
<feature type="region of interest" description="Disordered" evidence="1">
    <location>
        <begin position="83"/>
        <end position="105"/>
    </location>
</feature>
<reference evidence="3 4" key="1">
    <citation type="submission" date="2017-06" db="EMBL/GenBank/DDBJ databases">
        <title>Evolution towards high GC content and high-temperature stress adaptation in endophytic Pseudomonas oryzihabitans impacted its plant-growth promoting traits.</title>
        <authorList>
            <person name="Nascimento F.X."/>
        </authorList>
    </citation>
    <scope>NUCLEOTIDE SEQUENCE [LARGE SCALE GENOMIC DNA]</scope>
    <source>
        <strain evidence="3 4">MS8</strain>
    </source>
</reference>
<evidence type="ECO:0000313" key="4">
    <source>
        <dbReference type="Proteomes" id="UP000250579"/>
    </source>
</evidence>
<sequence>MRNSAANSIGQGLGKLAVGLLSLESRFFTMLCGGGVPTTMAACLKWLLRISVVGGIAFLSLGLFFIVGCLLVAVFALKLISSSDADDSSPNSASIQPVGWKDGDQGYGFYDAFGVRDHNVK</sequence>
<dbReference type="Pfam" id="PF12553">
    <property type="entry name" value="DUF3742"/>
    <property type="match status" value="1"/>
</dbReference>
<dbReference type="InterPro" id="IPR022213">
    <property type="entry name" value="DUF3742"/>
</dbReference>
<dbReference type="RefSeq" id="WP_208692742.1">
    <property type="nucleotide sequence ID" value="NZ_CP022198.1"/>
</dbReference>
<feature type="transmembrane region" description="Helical" evidence="2">
    <location>
        <begin position="51"/>
        <end position="77"/>
    </location>
</feature>
<keyword evidence="2" id="KW-1133">Transmembrane helix</keyword>
<evidence type="ECO:0000256" key="1">
    <source>
        <dbReference type="SAM" id="MobiDB-lite"/>
    </source>
</evidence>
<evidence type="ECO:0000256" key="2">
    <source>
        <dbReference type="SAM" id="Phobius"/>
    </source>
</evidence>
<dbReference type="Proteomes" id="UP000250579">
    <property type="component" value="Chromosome"/>
</dbReference>
<dbReference type="EMBL" id="CP022198">
    <property type="protein sequence ID" value="AXA68610.1"/>
    <property type="molecule type" value="Genomic_DNA"/>
</dbReference>
<keyword evidence="2" id="KW-0472">Membrane</keyword>
<dbReference type="AlphaFoldDB" id="A0A2Z5AHH3"/>
<protein>
    <recommendedName>
        <fullName evidence="5">DUF3742 family protein</fullName>
    </recommendedName>
</protein>
<proteinExistence type="predicted"/>
<name>A0A2Z5AHH3_9PSED</name>